<organism evidence="1 2">
    <name type="scientific">Candidatus Nitrosarchaeum limnium BG20</name>
    <dbReference type="NCBI Taxonomy" id="859192"/>
    <lineage>
        <taxon>Archaea</taxon>
        <taxon>Nitrososphaerota</taxon>
        <taxon>Nitrososphaeria</taxon>
        <taxon>Nitrosopumilales</taxon>
        <taxon>Nitrosopumilaceae</taxon>
        <taxon>Nitrosarchaeum</taxon>
    </lineage>
</organism>
<evidence type="ECO:0000313" key="2">
    <source>
        <dbReference type="Proteomes" id="UP000014065"/>
    </source>
</evidence>
<comment type="caution">
    <text evidence="1">The sequence shown here is derived from an EMBL/GenBank/DDBJ whole genome shotgun (WGS) entry which is preliminary data.</text>
</comment>
<keyword evidence="2" id="KW-1185">Reference proteome</keyword>
<dbReference type="Proteomes" id="UP000014065">
    <property type="component" value="Unassembled WGS sequence"/>
</dbReference>
<name>S2EB01_9ARCH</name>
<accession>S2EB01</accession>
<sequence length="56" mass="6132">MPSDAMNFIVEMICSACSAGDCKYHQRKILAKDSITGLEIEARCACKNHEVNSKIG</sequence>
<reference evidence="1 2" key="1">
    <citation type="journal article" date="2012" name="J. Bacteriol.">
        <title>Genome Sequence of "Candidatus Nitrosoarchaeum limnia" BG20, a Low-Salinity Ammonia-Oxidizing Archaeon from the San Francisco Bay Estuary.</title>
        <authorList>
            <person name="Mosier A.C."/>
            <person name="Allen E.E."/>
            <person name="Kim M."/>
            <person name="Ferriera S."/>
            <person name="Francis C.A."/>
        </authorList>
    </citation>
    <scope>NUCLEOTIDE SEQUENCE [LARGE SCALE GENOMIC DNA]</scope>
    <source>
        <strain evidence="1 2">BG20</strain>
    </source>
</reference>
<protein>
    <submittedName>
        <fullName evidence="1">Uncharacterized protein</fullName>
    </submittedName>
</protein>
<dbReference type="AlphaFoldDB" id="S2EB01"/>
<dbReference type="EMBL" id="AHJG01000036">
    <property type="protein sequence ID" value="EPA06536.1"/>
    <property type="molecule type" value="Genomic_DNA"/>
</dbReference>
<gene>
    <name evidence="1" type="ORF">BG20_I2295</name>
</gene>
<proteinExistence type="predicted"/>
<evidence type="ECO:0000313" key="1">
    <source>
        <dbReference type="EMBL" id="EPA06536.1"/>
    </source>
</evidence>